<evidence type="ECO:0000313" key="1">
    <source>
        <dbReference type="EMBL" id="KAJ8688241.1"/>
    </source>
</evidence>
<reference evidence="1" key="1">
    <citation type="submission" date="2023-04" db="EMBL/GenBank/DDBJ databases">
        <title>A chromosome-level genome assembly of the parasitoid wasp Eretmocerus hayati.</title>
        <authorList>
            <person name="Zhong Y."/>
            <person name="Liu S."/>
            <person name="Liu Y."/>
        </authorList>
    </citation>
    <scope>NUCLEOTIDE SEQUENCE</scope>
    <source>
        <strain evidence="1">ZJU_SS_LIU_2023</strain>
    </source>
</reference>
<organism evidence="1 2">
    <name type="scientific">Eretmocerus hayati</name>
    <dbReference type="NCBI Taxonomy" id="131215"/>
    <lineage>
        <taxon>Eukaryota</taxon>
        <taxon>Metazoa</taxon>
        <taxon>Ecdysozoa</taxon>
        <taxon>Arthropoda</taxon>
        <taxon>Hexapoda</taxon>
        <taxon>Insecta</taxon>
        <taxon>Pterygota</taxon>
        <taxon>Neoptera</taxon>
        <taxon>Endopterygota</taxon>
        <taxon>Hymenoptera</taxon>
        <taxon>Apocrita</taxon>
        <taxon>Proctotrupomorpha</taxon>
        <taxon>Chalcidoidea</taxon>
        <taxon>Aphelinidae</taxon>
        <taxon>Aphelininae</taxon>
        <taxon>Eretmocerus</taxon>
    </lineage>
</organism>
<sequence length="121" mass="13582">MRLEFGGVTATLWLQREWLTQLLRTTTGQEKLLVIKFLPPSLPTLVLGYPFICSPLNSSATLYHRVSTLRNFKVTTRELTLGFVSGGSGRRAGALLFAVERDDKDERRGLNFDCIMFSIAS</sequence>
<dbReference type="Proteomes" id="UP001239111">
    <property type="component" value="Chromosome 1"/>
</dbReference>
<gene>
    <name evidence="1" type="ORF">QAD02_024036</name>
</gene>
<protein>
    <submittedName>
        <fullName evidence="1">Uncharacterized protein</fullName>
    </submittedName>
</protein>
<proteinExistence type="predicted"/>
<evidence type="ECO:0000313" key="2">
    <source>
        <dbReference type="Proteomes" id="UP001239111"/>
    </source>
</evidence>
<accession>A0ACC2PZR8</accession>
<comment type="caution">
    <text evidence="1">The sequence shown here is derived from an EMBL/GenBank/DDBJ whole genome shotgun (WGS) entry which is preliminary data.</text>
</comment>
<name>A0ACC2PZR8_9HYME</name>
<dbReference type="EMBL" id="CM056741">
    <property type="protein sequence ID" value="KAJ8688241.1"/>
    <property type="molecule type" value="Genomic_DNA"/>
</dbReference>
<keyword evidence="2" id="KW-1185">Reference proteome</keyword>